<dbReference type="Gene3D" id="1.20.5.170">
    <property type="match status" value="1"/>
</dbReference>
<feature type="region of interest" description="Disordered" evidence="5">
    <location>
        <begin position="43"/>
        <end position="119"/>
    </location>
</feature>
<feature type="region of interest" description="Disordered" evidence="5">
    <location>
        <begin position="251"/>
        <end position="282"/>
    </location>
</feature>
<dbReference type="GO" id="GO:0001228">
    <property type="term" value="F:DNA-binding transcription activator activity, RNA polymerase II-specific"/>
    <property type="evidence" value="ECO:0007669"/>
    <property type="project" value="TreeGrafter"/>
</dbReference>
<feature type="region of interest" description="Disordered" evidence="5">
    <location>
        <begin position="317"/>
        <end position="365"/>
    </location>
</feature>
<dbReference type="GO" id="GO:0005737">
    <property type="term" value="C:cytoplasm"/>
    <property type="evidence" value="ECO:0007669"/>
    <property type="project" value="UniProtKB-SubCell"/>
</dbReference>
<dbReference type="PANTHER" id="PTHR40621:SF6">
    <property type="entry name" value="AP-1-LIKE TRANSCRIPTION FACTOR YAP1-RELATED"/>
    <property type="match status" value="1"/>
</dbReference>
<evidence type="ECO:0000259" key="6">
    <source>
        <dbReference type="PROSITE" id="PS00036"/>
    </source>
</evidence>
<dbReference type="Proteomes" id="UP000193560">
    <property type="component" value="Unassembled WGS sequence"/>
</dbReference>
<evidence type="ECO:0000313" key="7">
    <source>
        <dbReference type="EMBL" id="ORZ06930.1"/>
    </source>
</evidence>
<dbReference type="PANTHER" id="PTHR40621">
    <property type="entry name" value="TRANSCRIPTION FACTOR KAPC-RELATED"/>
    <property type="match status" value="1"/>
</dbReference>
<dbReference type="InterPro" id="IPR046347">
    <property type="entry name" value="bZIP_sf"/>
</dbReference>
<feature type="compositionally biased region" description="Low complexity" evidence="5">
    <location>
        <begin position="70"/>
        <end position="80"/>
    </location>
</feature>
<dbReference type="SUPFAM" id="SSF57959">
    <property type="entry name" value="Leucine zipper domain"/>
    <property type="match status" value="1"/>
</dbReference>
<evidence type="ECO:0000256" key="5">
    <source>
        <dbReference type="SAM" id="MobiDB-lite"/>
    </source>
</evidence>
<evidence type="ECO:0000256" key="4">
    <source>
        <dbReference type="SAM" id="Coils"/>
    </source>
</evidence>
<gene>
    <name evidence="7" type="ORF">BCR42DRAFT_426733</name>
</gene>
<sequence length="464" mass="51470">MDSITDEQSSNADNRASPLDLTLLKENPQIQQLLLLALSKTNQQNEQLAPSTDNDKRKFDQLNTKANPGSLSDHSSPESDTSSDKMLGRPGRKPLTEEEIKKSDTDPKSKRKAQNRVAQRAFRERRVNYVKELEDRIKILEESQQGQSTDKKIMEENRELKKIIQQLQMENAILGGTASSFDVPLSKLTNMTNNGQTTEAVTDGRPQKLLRSIGDHPTATLFSATTPAYHYQHNDDFPSPDAKVSFALQRNSMTDGSSSSVSSKSRSLTPPDTFTGDDDILFSSATPTDILNSFDTSQLMNPFELDQDLFNTLTTTDTLIPKSPQPELSSPSSHITQSTTAPALSTQQQHSSTRPSISTITTDESSSNDLMESLLMIGDDGTGSSAEVDTNGKRQHLPSPGHNCTLDTSTLTQTWDKLTEHPRFDEFDIDLLCDEMKRKALCSNKDHEDKMKETVDKYYPSGGF</sequence>
<evidence type="ECO:0000256" key="3">
    <source>
        <dbReference type="ARBA" id="ARBA00023242"/>
    </source>
</evidence>
<name>A0A1X2I0W8_9FUNG</name>
<feature type="compositionally biased region" description="Polar residues" evidence="5">
    <location>
        <begin position="326"/>
        <end position="350"/>
    </location>
</feature>
<dbReference type="CDD" id="cd14688">
    <property type="entry name" value="bZIP_YAP"/>
    <property type="match status" value="1"/>
</dbReference>
<keyword evidence="3" id="KW-0539">Nucleus</keyword>
<feature type="compositionally biased region" description="Low complexity" evidence="5">
    <location>
        <begin position="252"/>
        <end position="267"/>
    </location>
</feature>
<dbReference type="AlphaFoldDB" id="A0A1X2I0W8"/>
<dbReference type="SMART" id="SM00338">
    <property type="entry name" value="BRLZ"/>
    <property type="match status" value="1"/>
</dbReference>
<evidence type="ECO:0000256" key="1">
    <source>
        <dbReference type="ARBA" id="ARBA00004123"/>
    </source>
</evidence>
<dbReference type="Gene3D" id="1.10.238.100">
    <property type="entry name" value="YAP1 redox domain. Chain B"/>
    <property type="match status" value="1"/>
</dbReference>
<dbReference type="InterPro" id="IPR050936">
    <property type="entry name" value="AP-1-like"/>
</dbReference>
<proteinExistence type="predicted"/>
<keyword evidence="8" id="KW-1185">Reference proteome</keyword>
<feature type="compositionally biased region" description="Basic and acidic residues" evidence="5">
    <location>
        <begin position="94"/>
        <end position="108"/>
    </location>
</feature>
<feature type="domain" description="BZIP" evidence="6">
    <location>
        <begin position="110"/>
        <end position="125"/>
    </location>
</feature>
<feature type="region of interest" description="Disordered" evidence="5">
    <location>
        <begin position="1"/>
        <end position="20"/>
    </location>
</feature>
<keyword evidence="4" id="KW-0175">Coiled coil</keyword>
<feature type="compositionally biased region" description="Low complexity" evidence="5">
    <location>
        <begin position="351"/>
        <end position="365"/>
    </location>
</feature>
<comment type="subcellular location">
    <subcellularLocation>
        <location evidence="2">Cytoplasm</location>
    </subcellularLocation>
    <subcellularLocation>
        <location evidence="1">Nucleus</location>
    </subcellularLocation>
</comment>
<dbReference type="EMBL" id="MCGE01000037">
    <property type="protein sequence ID" value="ORZ06930.1"/>
    <property type="molecule type" value="Genomic_DNA"/>
</dbReference>
<reference evidence="7 8" key="1">
    <citation type="submission" date="2016-07" db="EMBL/GenBank/DDBJ databases">
        <title>Pervasive Adenine N6-methylation of Active Genes in Fungi.</title>
        <authorList>
            <consortium name="DOE Joint Genome Institute"/>
            <person name="Mondo S.J."/>
            <person name="Dannebaum R.O."/>
            <person name="Kuo R.C."/>
            <person name="Labutti K."/>
            <person name="Haridas S."/>
            <person name="Kuo A."/>
            <person name="Salamov A."/>
            <person name="Ahrendt S.R."/>
            <person name="Lipzen A."/>
            <person name="Sullivan W."/>
            <person name="Andreopoulos W.B."/>
            <person name="Clum A."/>
            <person name="Lindquist E."/>
            <person name="Daum C."/>
            <person name="Ramamoorthy G.K."/>
            <person name="Gryganskyi A."/>
            <person name="Culley D."/>
            <person name="Magnuson J.K."/>
            <person name="James T.Y."/>
            <person name="O'Malley M.A."/>
            <person name="Stajich J.E."/>
            <person name="Spatafora J.W."/>
            <person name="Visel A."/>
            <person name="Grigoriev I.V."/>
        </authorList>
    </citation>
    <scope>NUCLEOTIDE SEQUENCE [LARGE SCALE GENOMIC DNA]</scope>
    <source>
        <strain evidence="7 8">NRRL 1336</strain>
    </source>
</reference>
<feature type="compositionally biased region" description="Polar residues" evidence="5">
    <location>
        <begin position="1"/>
        <end position="14"/>
    </location>
</feature>
<evidence type="ECO:0000256" key="2">
    <source>
        <dbReference type="ARBA" id="ARBA00004496"/>
    </source>
</evidence>
<dbReference type="PROSITE" id="PS00036">
    <property type="entry name" value="BZIP_BASIC"/>
    <property type="match status" value="1"/>
</dbReference>
<dbReference type="GO" id="GO:0000976">
    <property type="term" value="F:transcription cis-regulatory region binding"/>
    <property type="evidence" value="ECO:0007669"/>
    <property type="project" value="InterPro"/>
</dbReference>
<dbReference type="InterPro" id="IPR023167">
    <property type="entry name" value="Yap1_redox_dom_sf"/>
</dbReference>
<protein>
    <recommendedName>
        <fullName evidence="6">BZIP domain-containing protein</fullName>
    </recommendedName>
</protein>
<dbReference type="OrthoDB" id="5380163at2759"/>
<dbReference type="STRING" id="90262.A0A1X2I0W8"/>
<dbReference type="GO" id="GO:0090575">
    <property type="term" value="C:RNA polymerase II transcription regulator complex"/>
    <property type="evidence" value="ECO:0007669"/>
    <property type="project" value="TreeGrafter"/>
</dbReference>
<dbReference type="Pfam" id="PF00170">
    <property type="entry name" value="bZIP_1"/>
    <property type="match status" value="1"/>
</dbReference>
<feature type="coiled-coil region" evidence="4">
    <location>
        <begin position="130"/>
        <end position="170"/>
    </location>
</feature>
<feature type="region of interest" description="Disordered" evidence="5">
    <location>
        <begin position="381"/>
        <end position="402"/>
    </location>
</feature>
<evidence type="ECO:0000313" key="8">
    <source>
        <dbReference type="Proteomes" id="UP000193560"/>
    </source>
</evidence>
<dbReference type="InterPro" id="IPR004827">
    <property type="entry name" value="bZIP"/>
</dbReference>
<accession>A0A1X2I0W8</accession>
<feature type="compositionally biased region" description="Polar residues" evidence="5">
    <location>
        <begin position="43"/>
        <end position="52"/>
    </location>
</feature>
<comment type="caution">
    <text evidence="7">The sequence shown here is derived from an EMBL/GenBank/DDBJ whole genome shotgun (WGS) entry which is preliminary data.</text>
</comment>
<dbReference type="SUPFAM" id="SSF111430">
    <property type="entry name" value="YAP1 redox domain"/>
    <property type="match status" value="1"/>
</dbReference>
<organism evidence="7 8">
    <name type="scientific">Absidia repens</name>
    <dbReference type="NCBI Taxonomy" id="90262"/>
    <lineage>
        <taxon>Eukaryota</taxon>
        <taxon>Fungi</taxon>
        <taxon>Fungi incertae sedis</taxon>
        <taxon>Mucoromycota</taxon>
        <taxon>Mucoromycotina</taxon>
        <taxon>Mucoromycetes</taxon>
        <taxon>Mucorales</taxon>
        <taxon>Cunninghamellaceae</taxon>
        <taxon>Absidia</taxon>
    </lineage>
</organism>